<dbReference type="EMBL" id="SOZI01000060">
    <property type="protein sequence ID" value="TNY20705.1"/>
    <property type="molecule type" value="Genomic_DNA"/>
</dbReference>
<comment type="caution">
    <text evidence="7">The sequence shown here is derived from an EMBL/GenBank/DDBJ whole genome shotgun (WGS) entry which is preliminary data.</text>
</comment>
<dbReference type="OrthoDB" id="288590at2759"/>
<evidence type="ECO:0000259" key="6">
    <source>
        <dbReference type="PROSITE" id="PS51471"/>
    </source>
</evidence>
<dbReference type="InterPro" id="IPR005123">
    <property type="entry name" value="Oxoglu/Fe-dep_dioxygenase_dom"/>
</dbReference>
<accession>A0A5C5FVI5</accession>
<dbReference type="GO" id="GO:0016491">
    <property type="term" value="F:oxidoreductase activity"/>
    <property type="evidence" value="ECO:0007669"/>
    <property type="project" value="UniProtKB-KW"/>
</dbReference>
<gene>
    <name evidence="7" type="ORF">DMC30DRAFT_351880</name>
</gene>
<organism evidence="7 8">
    <name type="scientific">Rhodotorula diobovata</name>
    <dbReference type="NCBI Taxonomy" id="5288"/>
    <lineage>
        <taxon>Eukaryota</taxon>
        <taxon>Fungi</taxon>
        <taxon>Dikarya</taxon>
        <taxon>Basidiomycota</taxon>
        <taxon>Pucciniomycotina</taxon>
        <taxon>Microbotryomycetes</taxon>
        <taxon>Sporidiobolales</taxon>
        <taxon>Sporidiobolaceae</taxon>
        <taxon>Rhodotorula</taxon>
    </lineage>
</organism>
<keyword evidence="2 5" id="KW-0479">Metal-binding</keyword>
<evidence type="ECO:0000256" key="5">
    <source>
        <dbReference type="RuleBase" id="RU003682"/>
    </source>
</evidence>
<dbReference type="PANTHER" id="PTHR10209">
    <property type="entry name" value="OXIDOREDUCTASE, 2OG-FE II OXYGENASE FAMILY PROTEIN"/>
    <property type="match status" value="1"/>
</dbReference>
<reference evidence="7 8" key="1">
    <citation type="submission" date="2019-03" db="EMBL/GenBank/DDBJ databases">
        <title>Rhodosporidium diobovatum UCD-FST 08-225 genome sequencing, assembly, and annotation.</title>
        <authorList>
            <person name="Fakankun I.U."/>
            <person name="Fristensky B."/>
            <person name="Levin D.B."/>
        </authorList>
    </citation>
    <scope>NUCLEOTIDE SEQUENCE [LARGE SCALE GENOMIC DNA]</scope>
    <source>
        <strain evidence="7 8">UCD-FST 08-225</strain>
    </source>
</reference>
<comment type="similarity">
    <text evidence="1 5">Belongs to the iron/ascorbate-dependent oxidoreductase family.</text>
</comment>
<dbReference type="Proteomes" id="UP000311382">
    <property type="component" value="Unassembled WGS sequence"/>
</dbReference>
<dbReference type="InterPro" id="IPR027443">
    <property type="entry name" value="IPNS-like_sf"/>
</dbReference>
<name>A0A5C5FVI5_9BASI</name>
<sequence length="335" mass="36546">MAQTGAVPVVDVSQLDDPRSLADAIKSTLNSTGFLFLTGHGLEAQAERMFEISERFFREETDEEKQRCAYKDNKGYTRVSQEVLDPSKPAPDLKEGFNASYIAPGEGAHPPVPSQPLPNLLQDHADELAAFQHGCFSICQRLLQAFAVALDLPVDFFTSQHHEGPDSRSILRFLHYPAIPAGAAVDPNRAGAHTDYGSLTCLFQRQTGGEGLQILPSSEPLEGGKWRDVGMVEGAMLMNIGDAIEPVWSGANFKSTLHRVVLPTPLPADGVPERFSIAWFNQPSPTASLKTCVPVSSISPEDRERMARKGVEPGKEVTADEHLQARLASTYKLVK</sequence>
<proteinExistence type="inferred from homology"/>
<keyword evidence="4 5" id="KW-0408">Iron</keyword>
<evidence type="ECO:0000256" key="3">
    <source>
        <dbReference type="ARBA" id="ARBA00023002"/>
    </source>
</evidence>
<dbReference type="SUPFAM" id="SSF51197">
    <property type="entry name" value="Clavaminate synthase-like"/>
    <property type="match status" value="1"/>
</dbReference>
<dbReference type="AlphaFoldDB" id="A0A5C5FVI5"/>
<evidence type="ECO:0000256" key="2">
    <source>
        <dbReference type="ARBA" id="ARBA00022723"/>
    </source>
</evidence>
<evidence type="ECO:0000256" key="1">
    <source>
        <dbReference type="ARBA" id="ARBA00008056"/>
    </source>
</evidence>
<evidence type="ECO:0000313" key="7">
    <source>
        <dbReference type="EMBL" id="TNY20705.1"/>
    </source>
</evidence>
<dbReference type="PANTHER" id="PTHR10209:SF881">
    <property type="entry name" value="FI07970P-RELATED"/>
    <property type="match status" value="1"/>
</dbReference>
<evidence type="ECO:0000256" key="4">
    <source>
        <dbReference type="ARBA" id="ARBA00023004"/>
    </source>
</evidence>
<dbReference type="GO" id="GO:0046872">
    <property type="term" value="F:metal ion binding"/>
    <property type="evidence" value="ECO:0007669"/>
    <property type="project" value="UniProtKB-KW"/>
</dbReference>
<evidence type="ECO:0000313" key="8">
    <source>
        <dbReference type="Proteomes" id="UP000311382"/>
    </source>
</evidence>
<keyword evidence="3 5" id="KW-0560">Oxidoreductase</keyword>
<dbReference type="InterPro" id="IPR044861">
    <property type="entry name" value="IPNS-like_FE2OG_OXY"/>
</dbReference>
<dbReference type="PROSITE" id="PS51471">
    <property type="entry name" value="FE2OG_OXY"/>
    <property type="match status" value="1"/>
</dbReference>
<dbReference type="Gene3D" id="2.60.120.330">
    <property type="entry name" value="B-lactam Antibiotic, Isopenicillin N Synthase, Chain"/>
    <property type="match status" value="1"/>
</dbReference>
<protein>
    <recommendedName>
        <fullName evidence="6">Fe2OG dioxygenase domain-containing protein</fullName>
    </recommendedName>
</protein>
<dbReference type="Pfam" id="PF03171">
    <property type="entry name" value="2OG-FeII_Oxy"/>
    <property type="match status" value="1"/>
</dbReference>
<dbReference type="InterPro" id="IPR026992">
    <property type="entry name" value="DIOX_N"/>
</dbReference>
<dbReference type="Pfam" id="PF14226">
    <property type="entry name" value="DIOX_N"/>
    <property type="match status" value="1"/>
</dbReference>
<keyword evidence="8" id="KW-1185">Reference proteome</keyword>
<dbReference type="STRING" id="5288.A0A5C5FVI5"/>
<feature type="domain" description="Fe2OG dioxygenase" evidence="6">
    <location>
        <begin position="166"/>
        <end position="283"/>
    </location>
</feature>